<dbReference type="InterPro" id="IPR002017">
    <property type="entry name" value="Spectrin_repeat"/>
</dbReference>
<feature type="coiled-coil region" evidence="14">
    <location>
        <begin position="5351"/>
        <end position="5378"/>
    </location>
</feature>
<keyword evidence="7" id="KW-0677">Repeat</keyword>
<comment type="caution">
    <text evidence="18">The sequence shown here is derived from an EMBL/GenBank/DDBJ whole genome shotgun (WGS) entry which is preliminary data.</text>
</comment>
<evidence type="ECO:0000256" key="13">
    <source>
        <dbReference type="PIRSR" id="PIRSR613273-3"/>
    </source>
</evidence>
<dbReference type="SUPFAM" id="SSF46966">
    <property type="entry name" value="Spectrin repeat"/>
    <property type="match status" value="11"/>
</dbReference>
<feature type="disulfide bond" evidence="13">
    <location>
        <begin position="106"/>
        <end position="143"/>
    </location>
</feature>
<dbReference type="GO" id="GO:0005856">
    <property type="term" value="C:cytoskeleton"/>
    <property type="evidence" value="ECO:0007669"/>
    <property type="project" value="InterPro"/>
</dbReference>
<dbReference type="PANTHER" id="PTHR13723:SF165">
    <property type="entry name" value="A DISINTEGRIN AND METALLOPROTEINASE WITH THROMBOSPONDIN MOTIFS 20"/>
    <property type="match status" value="1"/>
</dbReference>
<gene>
    <name evidence="18" type="ORF">CRENBAI_007630</name>
</gene>
<dbReference type="Gene3D" id="1.20.58.60">
    <property type="match status" value="10"/>
</dbReference>
<keyword evidence="11 13" id="KW-1015">Disulfide bond</keyword>
<keyword evidence="19" id="KW-1185">Reference proteome</keyword>
<feature type="coiled-coil region" evidence="14">
    <location>
        <begin position="4193"/>
        <end position="4234"/>
    </location>
</feature>
<dbReference type="Pfam" id="PF00681">
    <property type="entry name" value="Plectin"/>
    <property type="match status" value="3"/>
</dbReference>
<evidence type="ECO:0000313" key="19">
    <source>
        <dbReference type="Proteomes" id="UP001311232"/>
    </source>
</evidence>
<feature type="coiled-coil region" evidence="14">
    <location>
        <begin position="3913"/>
        <end position="3946"/>
    </location>
</feature>
<dbReference type="Pfam" id="PF19236">
    <property type="entry name" value="ADAMTS_CR_3"/>
    <property type="match status" value="1"/>
</dbReference>
<dbReference type="SMART" id="SM00250">
    <property type="entry name" value="PLEC"/>
    <property type="match status" value="10"/>
</dbReference>
<dbReference type="Gene3D" id="1.10.287.1490">
    <property type="match status" value="1"/>
</dbReference>
<dbReference type="Proteomes" id="UP001311232">
    <property type="component" value="Unassembled WGS sequence"/>
</dbReference>
<feature type="compositionally biased region" description="Polar residues" evidence="15">
    <location>
        <begin position="2519"/>
        <end position="2538"/>
    </location>
</feature>
<dbReference type="GO" id="GO:0004222">
    <property type="term" value="F:metalloendopeptidase activity"/>
    <property type="evidence" value="ECO:0007669"/>
    <property type="project" value="TreeGrafter"/>
</dbReference>
<evidence type="ECO:0008006" key="20">
    <source>
        <dbReference type="Google" id="ProtNLM"/>
    </source>
</evidence>
<dbReference type="InterPro" id="IPR001101">
    <property type="entry name" value="Plectin_repeat"/>
</dbReference>
<evidence type="ECO:0000259" key="16">
    <source>
        <dbReference type="Pfam" id="PF05986"/>
    </source>
</evidence>
<dbReference type="SMART" id="SM00209">
    <property type="entry name" value="TSP1"/>
    <property type="match status" value="7"/>
</dbReference>
<feature type="coiled-coil region" evidence="14">
    <location>
        <begin position="868"/>
        <end position="958"/>
    </location>
</feature>
<organism evidence="18 19">
    <name type="scientific">Crenichthys baileyi</name>
    <name type="common">White River springfish</name>
    <dbReference type="NCBI Taxonomy" id="28760"/>
    <lineage>
        <taxon>Eukaryota</taxon>
        <taxon>Metazoa</taxon>
        <taxon>Chordata</taxon>
        <taxon>Craniata</taxon>
        <taxon>Vertebrata</taxon>
        <taxon>Euteleostomi</taxon>
        <taxon>Actinopterygii</taxon>
        <taxon>Neopterygii</taxon>
        <taxon>Teleostei</taxon>
        <taxon>Neoteleostei</taxon>
        <taxon>Acanthomorphata</taxon>
        <taxon>Ovalentaria</taxon>
        <taxon>Atherinomorphae</taxon>
        <taxon>Cyprinodontiformes</taxon>
        <taxon>Goodeidae</taxon>
        <taxon>Crenichthys</taxon>
    </lineage>
</organism>
<feature type="domain" description="ADAMTS/ADAMTS-like cysteine-rich" evidence="17">
    <location>
        <begin position="155"/>
        <end position="258"/>
    </location>
</feature>
<evidence type="ECO:0000256" key="9">
    <source>
        <dbReference type="ARBA" id="ARBA00022833"/>
    </source>
</evidence>
<dbReference type="FunFam" id="1.20.58.60:FF:000093">
    <property type="entry name" value="dystonin isoform X1"/>
    <property type="match status" value="1"/>
</dbReference>
<evidence type="ECO:0000256" key="10">
    <source>
        <dbReference type="ARBA" id="ARBA00023049"/>
    </source>
</evidence>
<feature type="region of interest" description="Disordered" evidence="15">
    <location>
        <begin position="2519"/>
        <end position="2539"/>
    </location>
</feature>
<dbReference type="Pfam" id="PF00090">
    <property type="entry name" value="TSP_1"/>
    <property type="match status" value="1"/>
</dbReference>
<keyword evidence="10" id="KW-0482">Metalloprotease</keyword>
<feature type="coiled-coil region" evidence="14">
    <location>
        <begin position="1679"/>
        <end position="1780"/>
    </location>
</feature>
<proteinExistence type="predicted"/>
<dbReference type="InterPro" id="IPR036383">
    <property type="entry name" value="TSP1_rpt_sf"/>
</dbReference>
<accession>A0AAV9SLC2</accession>
<evidence type="ECO:0000256" key="11">
    <source>
        <dbReference type="ARBA" id="ARBA00023157"/>
    </source>
</evidence>
<keyword evidence="8" id="KW-0378">Hydrolase</keyword>
<dbReference type="InterPro" id="IPR035915">
    <property type="entry name" value="Plakin_repeat_sf"/>
</dbReference>
<feature type="coiled-coil region" evidence="14">
    <location>
        <begin position="4560"/>
        <end position="4590"/>
    </location>
</feature>
<evidence type="ECO:0000256" key="15">
    <source>
        <dbReference type="SAM" id="MobiDB-lite"/>
    </source>
</evidence>
<evidence type="ECO:0000256" key="8">
    <source>
        <dbReference type="ARBA" id="ARBA00022801"/>
    </source>
</evidence>
<dbReference type="GO" id="GO:0046872">
    <property type="term" value="F:metal ion binding"/>
    <property type="evidence" value="ECO:0007669"/>
    <property type="project" value="UniProtKB-KW"/>
</dbReference>
<evidence type="ECO:0000256" key="4">
    <source>
        <dbReference type="ARBA" id="ARBA00022670"/>
    </source>
</evidence>
<keyword evidence="6" id="KW-0732">Signal</keyword>
<dbReference type="InterPro" id="IPR010294">
    <property type="entry name" value="ADAMTS_spacer1"/>
</dbReference>
<evidence type="ECO:0000259" key="17">
    <source>
        <dbReference type="Pfam" id="PF19236"/>
    </source>
</evidence>
<feature type="compositionally biased region" description="Polar residues" evidence="15">
    <location>
        <begin position="4126"/>
        <end position="4136"/>
    </location>
</feature>
<keyword evidence="5" id="KW-0479">Metal-binding</keyword>
<evidence type="ECO:0000256" key="14">
    <source>
        <dbReference type="SAM" id="Coils"/>
    </source>
</evidence>
<dbReference type="Pfam" id="PF19030">
    <property type="entry name" value="TSP1_ADAMTS"/>
    <property type="match status" value="5"/>
</dbReference>
<dbReference type="Gene3D" id="3.90.1290.10">
    <property type="entry name" value="Plakin repeat"/>
    <property type="match status" value="3"/>
</dbReference>
<comment type="subcellular location">
    <subcellularLocation>
        <location evidence="1">Secreted</location>
        <location evidence="1">Extracellular space</location>
        <location evidence="1">Extracellular matrix</location>
    </subcellularLocation>
</comment>
<evidence type="ECO:0000256" key="7">
    <source>
        <dbReference type="ARBA" id="ARBA00022737"/>
    </source>
</evidence>
<dbReference type="FunFam" id="2.20.100.10:FF:000005">
    <property type="entry name" value="ADAM metallopeptidase with thrombospondin type 1 motif 9"/>
    <property type="match status" value="3"/>
</dbReference>
<dbReference type="GO" id="GO:0030198">
    <property type="term" value="P:extracellular matrix organization"/>
    <property type="evidence" value="ECO:0007669"/>
    <property type="project" value="InterPro"/>
</dbReference>
<dbReference type="CDD" id="cd00176">
    <property type="entry name" value="SPEC"/>
    <property type="match status" value="8"/>
</dbReference>
<keyword evidence="2" id="KW-0964">Secreted</keyword>
<feature type="coiled-coil region" evidence="14">
    <location>
        <begin position="4021"/>
        <end position="4059"/>
    </location>
</feature>
<dbReference type="PROSITE" id="PS50092">
    <property type="entry name" value="TSP1"/>
    <property type="match status" value="7"/>
</dbReference>
<keyword evidence="3" id="KW-0272">Extracellular matrix</keyword>
<feature type="disulfide bond" evidence="13">
    <location>
        <begin position="121"/>
        <end position="133"/>
    </location>
</feature>
<evidence type="ECO:0000256" key="6">
    <source>
        <dbReference type="ARBA" id="ARBA00022729"/>
    </source>
</evidence>
<name>A0AAV9SLC2_9TELE</name>
<dbReference type="Pfam" id="PF05986">
    <property type="entry name" value="ADAMTS_spacer1"/>
    <property type="match status" value="1"/>
</dbReference>
<evidence type="ECO:0000256" key="2">
    <source>
        <dbReference type="ARBA" id="ARBA00022525"/>
    </source>
</evidence>
<feature type="coiled-coil region" evidence="14">
    <location>
        <begin position="1037"/>
        <end position="1124"/>
    </location>
</feature>
<dbReference type="EMBL" id="JAHHUM010000306">
    <property type="protein sequence ID" value="KAK5621407.1"/>
    <property type="molecule type" value="Genomic_DNA"/>
</dbReference>
<dbReference type="FunFam" id="2.60.120.830:FF:000001">
    <property type="entry name" value="A disintegrin and metalloproteinase with thrombospondin motifs 1"/>
    <property type="match status" value="1"/>
</dbReference>
<feature type="region of interest" description="Disordered" evidence="15">
    <location>
        <begin position="4118"/>
        <end position="4140"/>
    </location>
</feature>
<sequence>MSLSMAGSQYLEREAPRRHSEFPYHSATAHHLCAQASGYVPRQTPSCPAFFQRTGPSDIRVTQEGIWLHTKGNAPTYCKHGMCVNKELDMQPVNGEWGPWGPYSVCSRSCGGGTRSTTRDCNKPEPTNGGNFCVGRRMKFRSCNTEPCPRGRKDFREEQCSQFDGKHFNINGLPPSVRWVPKYSGILMKDRCKLFCRVAGTMAYYQLKDRVVDGTLCGPDTYDICVQGLCRQAGCDHVLNSKARNDKCGVCGGDNSSCKTLAGTFNDAQYGYNAVVRIPAGATNIDIKQVSYSGKPEDDNYLALSDTQSNFLLNGNFVVAMFKREITFKGTIIEYSGSDTKVERINCTDRIEEELILQVLCVGNLYNPDVRYSFNIPIEEQREQFVWDPSGSWLECSRLCQGERRRKAVCFRKSDHLEVSDQRCEHLPRPIAVTEPCNTDCELRWHVAGKSECSAKCGPGYRSLDVQCMKYSQMKRQSERMEASVCADITKPQMRETCHGDCLLKSWQYSAWSQCSKTCGRGIRSRESYCMNNLGRRLVDRECSEYERVVSEPCNEQLCPKWAVSEWSECLVTCGKGMRHRQVFCTMGVGEEKLREHFCNPSSKPSTVGSCELAECATWQVGIWGACAVTCGHGYQMRAVRCVLGDYGDTVDDRECNAAARPRDSQDCEMPPCSWTSASQITPRPDNSVQLVTQWRYGSWTACSVSCGKGKLARYVSCRDAQGGVADESYCAHLPRPPEFSTCFSPCGQWHAREWSDCSVTCGVGRATRQVVCSNYHHPVDQSFCDPDERPSAEQECNTAPCPSAYNRQHIYEQPYGYPQDPGHHPGHSSWNVPSADNQWRTGPWGANRRAFERAEDAKRTESMEVQKARGEVEIRQLKQRIQEQEVLLTEREAQVEKLEVELETQKKTIKDLNVEKAKLEHDVSQYHSKLDIMVKDKAAIEQELNHTKLLMEQSEATWSLTQKKLEDLLKKENDAQRPGLHKNINAGEVDVATAQDFHIEVLAKSNAQTVQPLGFESQSELGTQREGSAVRIQDVLQQKLDELSQVQKKAEMAEETAQSYKKLLDDSNNRLKKLQMDMESERVQTRQKSEDFHQEMLNMKKSISEFQEEIRSLQRAKSSLEQNSFFQNTEVEGLKEQLKITQIEMQKKTSIEQENYYKVNNLEEEVASKQAAIDQLKIKCNELMRMNVSCDSDIRSLQIQTVSLEKERSFSEQKIKSLKSEIESWKQQLQSSKDENIAVKRIEQALQIKCKNLESELQKSEIATCQLQRKVEELKQINLEVEQNLKNAKAKLDQVMMEIESKDQQIQIFKSQVEGAKSQVRIIEEELSKKSQTIYELQIKLQEYSEEAKTNTEMQQKIKSLNGKIINYEKEITNLKSELKSMFAEKNSVNQKVHMQKAEINDLNEMLKKKNVELQKESDENQKHLSKLKALEDELFKHKHSFTGINNSSEKVIENLKQEIYALQHDKATAERKVESLNVKLSEFSSVLQKTKDELAQENKERKLKESKIILLETEVQKHKLNIKEPVSTSDNLRSNLQRENTIMKREKFEALEKNITLGTELRMLKDKLQRTQTDAEKKQRENSALQLRYQQMEEQLEKCKKMLEELKGKLELQKEGYERQLSLMQMEIENKMILRQSEIAKEGQESQSGELAEKLNKYFKQDAKLIKPLQCTTEESKQQIDRELQIKMEKMEQERIKLGQDLCKAKSEITQLEEDKLKLTSKISALQSLCNQQSIERTKFEQSLADAERKLKLKENEARALREQIELYIREVKSLQKTLSTLGGEVMETIRPNVANSKADLLKADVPMEKKMMSLVKGAKSRMEDETLNIKEMEKMKRENILEGIKQVKEVGSFCETPSIQPKDLQHITHKSKITSDLPSSIKVHGCMALCGLTDPRQNETNTSKTRTCQIREIHETINTPGKSSGNSSGTLGVATSQKHQEIIERSDIQHWIKHQLLDEGVLRKLKMGLLAVEQVQASLTQQSDKPATVAGVYVESSKKKTSFLEAAEKGFLAKTYALEFLEAQAATGSLVDLATGETVSVAEALERGIVDLSMKEKLTEAEKAVSGYNFKGRKLSVFQAMEERILDRYKGKRILEVQVTAGGLINPETGIRVPTFLALGEGLLNKETLLSLYDPVSNPKGFHSPDTGQKAYYSEILKTCLYDINGSVFLVPFGERHITNTSPMSPHRMSVVNSSCGLEMSVYEAFKGKHINKKTYLFLSQQESNWQEDSLIDPSGNPCHFITDARSGRQLCLESALSHRFLEMSEFESYCSGLLSIYEIADIIFSRRVVVEDVNSTIAGLWDITRKKRLSVLQGLQQGFTDRVTALRLLESQACTGGICNPSSGEKHTLADALKIGLLDESLKQQLQRFEEAFSGITHPQTRKVLSVLQAVQENLFPKDVSFRCIEFQLLTGGMINPDTKDRVCLEEVIQSSFVDKVTATLLKDEKFQTQSLTCPKTKRRITFREALERSVFDCHTGFRLLEATKRSIDEEKREHGDKVSKLLHWMSDVKRTVSNDGSALKDSNANTDASNKHQVSVEEMVSKKEQITEALRGTQMMLNKHGDKMTEEDRMKTQEQLNALSQAYSEISQQCSDQTTSADEDLKASNGTWTGTTGKQFDQLAPVVLPDMLTGQSLCSSQALVHPNWDDSVQQNLIHTHTSTLNHFSEYESSKCIQRSHISSVSLSDIASARGASTGQDLVMKIIQIKQISEGLDVSYTGDSLTVERAFQCGSIPASVYVKILKRQDIMRTAGGLSLCEPEEECKLSEVNGLILRCLSKNESLDSGRKINLLRSECEGGTTLVSDDCSGDLHNNNKLRVDVAVQCDLMSSSSTLIVLGHQQQFMGLVLPLSGETVSNSLQCNHQITTSEFTSELFSNRGKIAAFYIPESSEVIDINSAVKNGLIDSCTADIVRSVEFPDAIPGVDHLHEMFSSWLIYKKLSVDGWHHSVAVPDLTSPSPSDAEQLFISYLMINSYIDPRSAQRVLILDSQSQTFLRNFPHFAFSSNFDTEQADVELLLINEEIEEVMEDAQDPFDPCDFTSKINGTITPEENSPSEPELNNIACLDNIAQGSEETTVTYVQAMKQDYIYELSQVYGMEPDAKIEATVHFNLDETEERKSLEYDTREADRLDDPAILETPVPPIVCSAKSRNADSPFDNESASKFHHEKRPNCNSEFLCRESTSVDLNQSYFLCFSETIRGENKFNYPLQVNKDQMEEEGNLTVPLGSLKNLVAVQTVPELNNMLSDEKICALGLSEDTLLDLKQADMYQTEEESSLKSDCNISLSNALEFGLGETKPVALEIKTCSSSRENLNSDTSEGHTVSSIQMYGAENMQLPTKRGVAVMVLDLPNEEDNKDTEKAVKVGNVGAISNHTHCHEAEMISSSLIHVSADFVSHTDKLPLMAKDCDSQVSFNRQLTSATDVRSIIKENTAPIKEKGLSGLRDISVHSENQPQHACVAVCSAESKRQPIDELFSAGHDSRKGSHAFSEKKAADLSNSIGSSVCCSSQSYKAVKVLVDEQEEIEQTEDNLQPTGKDSFQGLCEHTTPDLIMDMLNENTLSPNSSDIRGSELTCEEDEACKIRKQGDPLNIQLQLLQLFETVSLSQDFSMLQEMVESLSSALGGDTLEDQLCMLESIKEESSEGEDEELAREASGIWEVAESAHQPSTRGFDSLDAYKAEEVKTELFSIQDYLECVGRLQDHADVLEDVKKDLLMQASTLNNMEELQIQLEECQSLEAEVSRLGSVLPGDFERANQLLKSADDEQIPKQINDDLHSIYLQLESNFTAVSQMCAERSSSLIQVMKAEKSQLESTYQKHLSDLHKLTSIILNNFEMLDMDLTACDEDKLKHLSQLNMDTGNLLSKETKLKLEDVTFDIQCFISEHAQFLIPAQSSYLLKFLTSAQRAFREQTEKLATQRSALDALLDAKQKEKQEESLLEKQKEFTEKLEEVCDNLTLTENRLIGHQQQADNAESVTDLQQYQHEHQALQKDVLTNASALNEVIISTKKFLEENCSKLTPSRIATIEKKLEEAKSKAELMNERAEESRKDLEKVVTTAIKQESEKAAAVERLEESKSKIEGLLDWISNIGNENMSSLDQTDHISKENGNLPEETSAKGLIEDDDANGNALQTSENDFGSDTKKENTAFLDLDKQYDRVKAHHQEILSQQQDLIMATQSAQTLLDKQANMLSPDEKERLQRNIQDLKERYETSLTQAEQQMKQVQSVQEEMKKFKGDCEEFEDWLKQAEVEIAELDAPAGSLNILSDKLQKQKMFSEDVISHKGDLRFITMSGQKALDVAKTCGLADVASKNAVLHVDTSGICSAVKDKLDSAASRYKTLHSQCNLLGNNLREMVDKYKKYDDSSTDLLKWLNISEEEVRKQQSEAIAADPQTLQKQLEETKALQDQMMGHQTAVDMLRKTAELLVTSEGNLLSNPDEIQETVDDIVERYDNLSKSVSDRNEKLQITLTRSMSVQDGLDEMMGWMERVEASVKEEDKIPLDSLSLGDRLSREAALEQDIASRQSSISAIKAKVKKFVETADPSAAELLQSKMDALSQRFSDACDKHKQKVSKLEQLKEKVEEFEKVTEKVQQFVMKRSQDLHETEGPGKTFGELSHQMQNTKAEMAEYASDMEKLQTLCRELCEISPDGNKAQLQSKMENVSNIFRSFNDTVKEKEEELSSCQDRLGEFRSAVCVLTKWLEETNDKLPSAQPSSNERNMEKDMQILTELLDEWKTKDQAVKDLNSKGSALCSLITSLTSPAKTKTLNKSELMGIQQNMTFVSEGYTNLGETLKKRVEQLRGVLQQAKEAHKEAEEMMTWLKDMKKTAASWNSAATEKDSVKTQLEQQKAFEDGMKRKQEQLLKLREKLQGLISANPSSPEAAKWRKMLSEIDAAWREISGSVEERKQNLEQSNKNLEIFQTTDMQLSQWLSEKELMMGVLGPLSIDPNMLKMQKQQVQILQNEFKSRKPQYERLEEAASAILSSLGNQEPTSGKLVREKFTAVSQKWQRLTGQLDQRDSLIDQAVVKTGQFQELLRSLSNTATQLENLLTNHHSSSTHPDAVKKQLEDVQNISAQLREERKKLKQAEVINAELSALVTEDYLKADLVRQLESVSKPFKQLEDKTAKLIEQLNSTFASSQQFHQTSKDFQSWLAEKFQDQYKSLPISAKVDILQKTLEEHINHQRSLREHEEAYNTITAKGEMLLQNTNGAEKLALQGQLTTLSSNWEEVKKSSAEQADKLQAALLRSQKYQENAEKLSSWIQDCEASEGLIILTVDPVAIEGSISQVKALQKDVDKHRGLVEQLKTSAESLLEVANTDTDAIKDEKDSIGSRLGKLVEGLQVRREHLEKISHTVKEFHDAYKEAKSRLEGAKKQIDLFESKGVQAHSNKNLTNMKAQHKSLEGVQNQVEHMKTLAKDLVVDVPDAEGVTDLLLQADSIEKDYSILNAKLEEACQELESKLQGIGQFQKSIREMFTCFTELDDELDNMSPVDLDLPTLKEQQQSIQSFTAKLKELMANTTNAGDSCTKMLKESESSPDLLGLKRDLNALSKQCGKLMDRSKRREVQVQSTLAKLEELYNKVHQVEDKLLRAVDREASQEAVILETDVINQQLDALKLLKEERLKVSDCQDAEDGLEVKSYGPRRNERELQ</sequence>
<dbReference type="Gene3D" id="2.60.120.830">
    <property type="match status" value="1"/>
</dbReference>
<keyword evidence="9" id="KW-0862">Zinc</keyword>
<dbReference type="FunFam" id="2.20.100.10:FF:000006">
    <property type="entry name" value="A disintegrin and metalloproteinase with thrombospondin motifs 1"/>
    <property type="match status" value="1"/>
</dbReference>
<feature type="coiled-coil region" evidence="14">
    <location>
        <begin position="4786"/>
        <end position="4820"/>
    </location>
</feature>
<dbReference type="Gene3D" id="3.30.160.780">
    <property type="match status" value="1"/>
</dbReference>
<dbReference type="Pfam" id="PF00435">
    <property type="entry name" value="Spectrin"/>
    <property type="match status" value="6"/>
</dbReference>
<dbReference type="Gene3D" id="2.20.100.10">
    <property type="entry name" value="Thrombospondin type-1 (TSP1) repeat"/>
    <property type="match status" value="6"/>
</dbReference>
<keyword evidence="4" id="KW-0645">Protease</keyword>
<feature type="coiled-coil region" evidence="14">
    <location>
        <begin position="5059"/>
        <end position="5093"/>
    </location>
</feature>
<dbReference type="SUPFAM" id="SSF75399">
    <property type="entry name" value="Plakin repeat"/>
    <property type="match status" value="3"/>
</dbReference>
<dbReference type="GO" id="GO:0031012">
    <property type="term" value="C:extracellular matrix"/>
    <property type="evidence" value="ECO:0007669"/>
    <property type="project" value="TreeGrafter"/>
</dbReference>
<protein>
    <recommendedName>
        <fullName evidence="20">A disintegrin and metalloproteinase with thrombospondin motifs 20</fullName>
    </recommendedName>
</protein>
<feature type="coiled-coil region" evidence="14">
    <location>
        <begin position="5563"/>
        <end position="5590"/>
    </location>
</feature>
<dbReference type="GO" id="GO:0006508">
    <property type="term" value="P:proteolysis"/>
    <property type="evidence" value="ECO:0007669"/>
    <property type="project" value="UniProtKB-KW"/>
</dbReference>
<dbReference type="PRINTS" id="PR01857">
    <property type="entry name" value="ADAMTSFAMILY"/>
</dbReference>
<evidence type="ECO:0000256" key="3">
    <source>
        <dbReference type="ARBA" id="ARBA00022530"/>
    </source>
</evidence>
<dbReference type="SUPFAM" id="SSF57997">
    <property type="entry name" value="Tropomyosin"/>
    <property type="match status" value="1"/>
</dbReference>
<dbReference type="InterPro" id="IPR013273">
    <property type="entry name" value="ADAMTS/ADAMTS-like"/>
</dbReference>
<dbReference type="InterPro" id="IPR045371">
    <property type="entry name" value="ADAMTS_CR_3"/>
</dbReference>
<evidence type="ECO:0000313" key="18">
    <source>
        <dbReference type="EMBL" id="KAK5621407.1"/>
    </source>
</evidence>
<feature type="coiled-coil region" evidence="14">
    <location>
        <begin position="1160"/>
        <end position="1516"/>
    </location>
</feature>
<feature type="disulfide bond" evidence="13">
    <location>
        <begin position="110"/>
        <end position="148"/>
    </location>
</feature>
<dbReference type="PANTHER" id="PTHR13723">
    <property type="entry name" value="ADAMTS A DISINTEGRIN AND METALLOPROTEASE WITH THROMBOSPONDIN MOTIFS PROTEASE"/>
    <property type="match status" value="1"/>
</dbReference>
<keyword evidence="12" id="KW-0325">Glycoprotein</keyword>
<dbReference type="InterPro" id="IPR018159">
    <property type="entry name" value="Spectrin/alpha-actinin"/>
</dbReference>
<keyword evidence="14" id="KW-0175">Coiled coil</keyword>
<dbReference type="InterPro" id="IPR000884">
    <property type="entry name" value="TSP1_rpt"/>
</dbReference>
<evidence type="ECO:0000256" key="1">
    <source>
        <dbReference type="ARBA" id="ARBA00004498"/>
    </source>
</evidence>
<feature type="coiled-coil region" evidence="14">
    <location>
        <begin position="1563"/>
        <end position="1629"/>
    </location>
</feature>
<evidence type="ECO:0000256" key="12">
    <source>
        <dbReference type="ARBA" id="ARBA00023180"/>
    </source>
</evidence>
<dbReference type="InterPro" id="IPR050439">
    <property type="entry name" value="ADAMTS_ADAMTS-like"/>
</dbReference>
<reference evidence="18 19" key="1">
    <citation type="submission" date="2021-06" db="EMBL/GenBank/DDBJ databases">
        <authorList>
            <person name="Palmer J.M."/>
        </authorList>
    </citation>
    <scope>NUCLEOTIDE SEQUENCE [LARGE SCALE GENOMIC DNA]</scope>
    <source>
        <strain evidence="18 19">MEX-2019</strain>
        <tissue evidence="18">Muscle</tissue>
    </source>
</reference>
<dbReference type="SUPFAM" id="SSF82895">
    <property type="entry name" value="TSP-1 type 1 repeat"/>
    <property type="match status" value="6"/>
</dbReference>
<dbReference type="SMART" id="SM00150">
    <property type="entry name" value="SPEC"/>
    <property type="match status" value="15"/>
</dbReference>
<feature type="domain" description="ADAMTS/ADAMTS-like Spacer 1" evidence="16">
    <location>
        <begin position="261"/>
        <end position="377"/>
    </location>
</feature>
<evidence type="ECO:0000256" key="5">
    <source>
        <dbReference type="ARBA" id="ARBA00022723"/>
    </source>
</evidence>